<accession>A0AAJ0EPG8</accession>
<protein>
    <submittedName>
        <fullName evidence="2">Uncharacterized protein</fullName>
    </submittedName>
</protein>
<feature type="compositionally biased region" description="Basic and acidic residues" evidence="1">
    <location>
        <begin position="28"/>
        <end position="38"/>
    </location>
</feature>
<feature type="region of interest" description="Disordered" evidence="1">
    <location>
        <begin position="190"/>
        <end position="209"/>
    </location>
</feature>
<evidence type="ECO:0000256" key="1">
    <source>
        <dbReference type="SAM" id="MobiDB-lite"/>
    </source>
</evidence>
<feature type="region of interest" description="Disordered" evidence="1">
    <location>
        <begin position="113"/>
        <end position="142"/>
    </location>
</feature>
<reference evidence="2" key="1">
    <citation type="submission" date="2021-06" db="EMBL/GenBank/DDBJ databases">
        <title>Comparative genomics, transcriptomics and evolutionary studies reveal genomic signatures of adaptation to plant cell wall in hemibiotrophic fungi.</title>
        <authorList>
            <consortium name="DOE Joint Genome Institute"/>
            <person name="Baroncelli R."/>
            <person name="Diaz J.F."/>
            <person name="Benocci T."/>
            <person name="Peng M."/>
            <person name="Battaglia E."/>
            <person name="Haridas S."/>
            <person name="Andreopoulos W."/>
            <person name="Labutti K."/>
            <person name="Pangilinan J."/>
            <person name="Floch G.L."/>
            <person name="Makela M.R."/>
            <person name="Henrissat B."/>
            <person name="Grigoriev I.V."/>
            <person name="Crouch J.A."/>
            <person name="De Vries R.P."/>
            <person name="Sukno S.A."/>
            <person name="Thon M.R."/>
        </authorList>
    </citation>
    <scope>NUCLEOTIDE SEQUENCE</scope>
    <source>
        <strain evidence="2">CBS 193.32</strain>
    </source>
</reference>
<feature type="compositionally biased region" description="Basic and acidic residues" evidence="1">
    <location>
        <begin position="200"/>
        <end position="209"/>
    </location>
</feature>
<keyword evidence="3" id="KW-1185">Reference proteome</keyword>
<feature type="region of interest" description="Disordered" evidence="1">
    <location>
        <begin position="28"/>
        <end position="72"/>
    </location>
</feature>
<dbReference type="GeneID" id="85457446"/>
<evidence type="ECO:0000313" key="3">
    <source>
        <dbReference type="Proteomes" id="UP001224890"/>
    </source>
</evidence>
<proteinExistence type="predicted"/>
<comment type="caution">
    <text evidence="2">The sequence shown here is derived from an EMBL/GenBank/DDBJ whole genome shotgun (WGS) entry which is preliminary data.</text>
</comment>
<organism evidence="2 3">
    <name type="scientific">Colletotrichum godetiae</name>
    <dbReference type="NCBI Taxonomy" id="1209918"/>
    <lineage>
        <taxon>Eukaryota</taxon>
        <taxon>Fungi</taxon>
        <taxon>Dikarya</taxon>
        <taxon>Ascomycota</taxon>
        <taxon>Pezizomycotina</taxon>
        <taxon>Sordariomycetes</taxon>
        <taxon>Hypocreomycetidae</taxon>
        <taxon>Glomerellales</taxon>
        <taxon>Glomerellaceae</taxon>
        <taxon>Colletotrichum</taxon>
        <taxon>Colletotrichum acutatum species complex</taxon>
    </lineage>
</organism>
<name>A0AAJ0EPG8_9PEZI</name>
<dbReference type="RefSeq" id="XP_060424450.1">
    <property type="nucleotide sequence ID" value="XM_060572920.1"/>
</dbReference>
<dbReference type="EMBL" id="JAHMHR010000057">
    <property type="protein sequence ID" value="KAK1659686.1"/>
    <property type="molecule type" value="Genomic_DNA"/>
</dbReference>
<sequence length="332" mass="36945">MPRRGFVTDKPSFDVGSSLEDAKLIESHNIAKEPEKDSANSLELPWQIRPKRGSRAGNSGSESDLGMRKARPSPYEVDLLRLMRRDTSNIAQLSAEPENVSNSSDNVQRAGAVSHIKSPRERKAAVEGQPQPRNGGEHSPQISSQVVRWMLSNGSRYERDWDLLSKGSGSTGFPRRSIYTLIIDNQGSTARATQKNLGPTDHEETPDRQPRHTAFTASIGNEDTSCREKEGSCIPDDLCASVTRQRCAMIAWLLATIGATGRQSSAQDPLWHEDHCKLYLKIASFFRGSTQSDSPRQLHLSWPRVQPLRVKQLGLAEGLRPHVRLRTRPPQV</sequence>
<evidence type="ECO:0000313" key="2">
    <source>
        <dbReference type="EMBL" id="KAK1659686.1"/>
    </source>
</evidence>
<dbReference type="Proteomes" id="UP001224890">
    <property type="component" value="Unassembled WGS sequence"/>
</dbReference>
<dbReference type="AlphaFoldDB" id="A0AAJ0EPG8"/>
<gene>
    <name evidence="2" type="ORF">BDP55DRAFT_636672</name>
</gene>